<dbReference type="EMBL" id="ARYI01000001">
    <property type="protein sequence ID" value="KCZ96359.1"/>
    <property type="molecule type" value="Genomic_DNA"/>
</dbReference>
<keyword evidence="8" id="KW-1185">Reference proteome</keyword>
<dbReference type="InterPro" id="IPR004960">
    <property type="entry name" value="LipA_acyltrans"/>
</dbReference>
<evidence type="ECO:0000256" key="2">
    <source>
        <dbReference type="ARBA" id="ARBA00022475"/>
    </source>
</evidence>
<evidence type="ECO:0000256" key="6">
    <source>
        <dbReference type="ARBA" id="ARBA00023315"/>
    </source>
</evidence>
<dbReference type="AlphaFoldDB" id="A0A059G108"/>
<evidence type="ECO:0000256" key="5">
    <source>
        <dbReference type="ARBA" id="ARBA00023136"/>
    </source>
</evidence>
<name>A0A059G108_9PROT</name>
<dbReference type="PANTHER" id="PTHR30606">
    <property type="entry name" value="LIPID A BIOSYNTHESIS LAUROYL ACYLTRANSFERASE"/>
    <property type="match status" value="1"/>
</dbReference>
<dbReference type="GO" id="GO:0005886">
    <property type="term" value="C:plasma membrane"/>
    <property type="evidence" value="ECO:0007669"/>
    <property type="project" value="UniProtKB-SubCell"/>
</dbReference>
<dbReference type="Pfam" id="PF03279">
    <property type="entry name" value="Lip_A_acyltrans"/>
    <property type="match status" value="1"/>
</dbReference>
<dbReference type="OrthoDB" id="9801955at2"/>
<evidence type="ECO:0000313" key="7">
    <source>
        <dbReference type="EMBL" id="KCZ96359.1"/>
    </source>
</evidence>
<dbReference type="CDD" id="cd07984">
    <property type="entry name" value="LPLAT_LABLAT-like"/>
    <property type="match status" value="1"/>
</dbReference>
<dbReference type="RefSeq" id="WP_011645728.1">
    <property type="nucleotide sequence ID" value="NZ_ARYI01000001.1"/>
</dbReference>
<keyword evidence="5" id="KW-0472">Membrane</keyword>
<evidence type="ECO:0000256" key="3">
    <source>
        <dbReference type="ARBA" id="ARBA00022519"/>
    </source>
</evidence>
<keyword evidence="4 7" id="KW-0808">Transferase</keyword>
<keyword evidence="3" id="KW-0997">Cell inner membrane</keyword>
<dbReference type="GO" id="GO:0016746">
    <property type="term" value="F:acyltransferase activity"/>
    <property type="evidence" value="ECO:0007669"/>
    <property type="project" value="UniProtKB-KW"/>
</dbReference>
<reference evidence="7 8" key="1">
    <citation type="submission" date="2013-04" db="EMBL/GenBank/DDBJ databases">
        <title>Hyphomonas hirschiana VP5 Genome Sequencing.</title>
        <authorList>
            <person name="Lai Q."/>
            <person name="Shao Z."/>
        </authorList>
    </citation>
    <scope>NUCLEOTIDE SEQUENCE [LARGE SCALE GENOMIC DNA]</scope>
    <source>
        <strain evidence="7 8">VP5</strain>
    </source>
</reference>
<keyword evidence="6 7" id="KW-0012">Acyltransferase</keyword>
<dbReference type="PANTHER" id="PTHR30606:SF9">
    <property type="entry name" value="LIPID A BIOSYNTHESIS LAUROYLTRANSFERASE"/>
    <property type="match status" value="1"/>
</dbReference>
<sequence length="325" mass="36336">MNTQPPPSNPGGAYVRPKDIDNRATLGQRIAWRLETIAWDLIYWAPMKMLGPDKASDFGGWLVKKIGPLFSQHKTTKRNLRLAFPDWSEAQVEETALAAWENAGRTAGELPHLPKIDPYTSGRVEIIGLDVLDQINTSCKGAVFVSGHFANWEIMPAAIVKRIPHAVMTYRALNNPHIDKRIADLRHDYGTAVNAPKGIGTRELMRALAKGAPVALMNDQKFNEGIAVPFFGHLAMTAPGPTRLALKYGVPIVPVSTVRTGPARFRIEFHTPFVPEDTGHPEADIERAVQRITAFIEDQVRAHPGQWFWQHRRWPKEAWREAGIS</sequence>
<comment type="caution">
    <text evidence="7">The sequence shown here is derived from an EMBL/GenBank/DDBJ whole genome shotgun (WGS) entry which is preliminary data.</text>
</comment>
<dbReference type="GO" id="GO:0009247">
    <property type="term" value="P:glycolipid biosynthetic process"/>
    <property type="evidence" value="ECO:0007669"/>
    <property type="project" value="UniProtKB-ARBA"/>
</dbReference>
<organism evidence="7 8">
    <name type="scientific">Hyphomonas hirschiana VP5</name>
    <dbReference type="NCBI Taxonomy" id="1280951"/>
    <lineage>
        <taxon>Bacteria</taxon>
        <taxon>Pseudomonadati</taxon>
        <taxon>Pseudomonadota</taxon>
        <taxon>Alphaproteobacteria</taxon>
        <taxon>Hyphomonadales</taxon>
        <taxon>Hyphomonadaceae</taxon>
        <taxon>Hyphomonas</taxon>
    </lineage>
</organism>
<protein>
    <submittedName>
        <fullName evidence="7">Lipid A biosynthesis acyltransferase</fullName>
    </submittedName>
</protein>
<dbReference type="Proteomes" id="UP000025061">
    <property type="component" value="Unassembled WGS sequence"/>
</dbReference>
<comment type="subcellular location">
    <subcellularLocation>
        <location evidence="1">Cell inner membrane</location>
    </subcellularLocation>
</comment>
<evidence type="ECO:0000256" key="4">
    <source>
        <dbReference type="ARBA" id="ARBA00022679"/>
    </source>
</evidence>
<accession>A0A059G108</accession>
<gene>
    <name evidence="7" type="ORF">HHI_01730</name>
</gene>
<keyword evidence="2" id="KW-1003">Cell membrane</keyword>
<dbReference type="PATRIC" id="fig|1280951.3.peg.349"/>
<proteinExistence type="predicted"/>
<evidence type="ECO:0000256" key="1">
    <source>
        <dbReference type="ARBA" id="ARBA00004533"/>
    </source>
</evidence>
<evidence type="ECO:0000313" key="8">
    <source>
        <dbReference type="Proteomes" id="UP000025061"/>
    </source>
</evidence>